<protein>
    <submittedName>
        <fullName evidence="2">Uncharacterized protein</fullName>
    </submittedName>
</protein>
<dbReference type="EMBL" id="AMZH03016687">
    <property type="protein sequence ID" value="RRT44106.1"/>
    <property type="molecule type" value="Genomic_DNA"/>
</dbReference>
<dbReference type="AlphaFoldDB" id="A0A426XX92"/>
<name>A0A426XX92_ENSVE</name>
<feature type="compositionally biased region" description="Polar residues" evidence="1">
    <location>
        <begin position="69"/>
        <end position="84"/>
    </location>
</feature>
<dbReference type="Proteomes" id="UP000287651">
    <property type="component" value="Unassembled WGS sequence"/>
</dbReference>
<feature type="compositionally biased region" description="Basic and acidic residues" evidence="1">
    <location>
        <begin position="85"/>
        <end position="106"/>
    </location>
</feature>
<reference evidence="2 3" key="1">
    <citation type="journal article" date="2014" name="Agronomy (Basel)">
        <title>A Draft Genome Sequence for Ensete ventricosum, the Drought-Tolerant Tree Against Hunger.</title>
        <authorList>
            <person name="Harrison J."/>
            <person name="Moore K.A."/>
            <person name="Paszkiewicz K."/>
            <person name="Jones T."/>
            <person name="Grant M."/>
            <person name="Ambacheew D."/>
            <person name="Muzemil S."/>
            <person name="Studholme D.J."/>
        </authorList>
    </citation>
    <scope>NUCLEOTIDE SEQUENCE [LARGE SCALE GENOMIC DNA]</scope>
</reference>
<evidence type="ECO:0000313" key="3">
    <source>
        <dbReference type="Proteomes" id="UP000287651"/>
    </source>
</evidence>
<proteinExistence type="predicted"/>
<feature type="region of interest" description="Disordered" evidence="1">
    <location>
        <begin position="59"/>
        <end position="115"/>
    </location>
</feature>
<sequence>MKKVAGQKLAVLHQPHLLGSHDAIGLDGGDLIEEEVVHPPKPSSNPAPSLLEITTPFAFNRRDPPVEMSTESSIGSSFPRINSTPRHDDHRGDVDDEKKRPADHDSGPGVEGVQPHSQVHCIHQHLCLHGSRLQMDENQFSTGHFLDL</sequence>
<organism evidence="2 3">
    <name type="scientific">Ensete ventricosum</name>
    <name type="common">Abyssinian banana</name>
    <name type="synonym">Musa ensete</name>
    <dbReference type="NCBI Taxonomy" id="4639"/>
    <lineage>
        <taxon>Eukaryota</taxon>
        <taxon>Viridiplantae</taxon>
        <taxon>Streptophyta</taxon>
        <taxon>Embryophyta</taxon>
        <taxon>Tracheophyta</taxon>
        <taxon>Spermatophyta</taxon>
        <taxon>Magnoliopsida</taxon>
        <taxon>Liliopsida</taxon>
        <taxon>Zingiberales</taxon>
        <taxon>Musaceae</taxon>
        <taxon>Ensete</taxon>
    </lineage>
</organism>
<comment type="caution">
    <text evidence="2">The sequence shown here is derived from an EMBL/GenBank/DDBJ whole genome shotgun (WGS) entry which is preliminary data.</text>
</comment>
<evidence type="ECO:0000313" key="2">
    <source>
        <dbReference type="EMBL" id="RRT44106.1"/>
    </source>
</evidence>
<accession>A0A426XX92</accession>
<evidence type="ECO:0000256" key="1">
    <source>
        <dbReference type="SAM" id="MobiDB-lite"/>
    </source>
</evidence>
<gene>
    <name evidence="2" type="ORF">B296_00053243</name>
</gene>